<evidence type="ECO:0008006" key="3">
    <source>
        <dbReference type="Google" id="ProtNLM"/>
    </source>
</evidence>
<dbReference type="STRING" id="1903952.BIT28_07990"/>
<dbReference type="Gene3D" id="3.10.450.50">
    <property type="match status" value="1"/>
</dbReference>
<dbReference type="InterPro" id="IPR009959">
    <property type="entry name" value="Cyclase_SnoaL-like"/>
</dbReference>
<reference evidence="1 2" key="1">
    <citation type="submission" date="2016-09" db="EMBL/GenBank/DDBJ databases">
        <title>Photobacterium proteolyticum sp. nov. a protease producing bacterium isolated from ocean sediments of Laizhou Bay.</title>
        <authorList>
            <person name="Li Y."/>
        </authorList>
    </citation>
    <scope>NUCLEOTIDE SEQUENCE [LARGE SCALE GENOMIC DNA]</scope>
    <source>
        <strain evidence="1 2">13-12</strain>
    </source>
</reference>
<dbReference type="SUPFAM" id="SSF54427">
    <property type="entry name" value="NTF2-like"/>
    <property type="match status" value="1"/>
</dbReference>
<proteinExistence type="predicted"/>
<dbReference type="GO" id="GO:0030638">
    <property type="term" value="P:polyketide metabolic process"/>
    <property type="evidence" value="ECO:0007669"/>
    <property type="project" value="InterPro"/>
</dbReference>
<sequence length="137" mass="16016">MMNDNEWVVRWFADVWSRADGGLLAEYATDPFNFHLPGGRVLTLSHVDYLNFISIWCQRFKNVNFTVKDVINDGTKTVALYHCSATYNGGWARIPARKQHVEMTGMVFFKREEGMITDCWLEDSSFDLYQQLTRYLD</sequence>
<dbReference type="Proteomes" id="UP000186905">
    <property type="component" value="Unassembled WGS sequence"/>
</dbReference>
<dbReference type="OrthoDB" id="118695at2"/>
<dbReference type="AlphaFoldDB" id="A0A1Q9H0R7"/>
<dbReference type="InterPro" id="IPR032710">
    <property type="entry name" value="NTF2-like_dom_sf"/>
</dbReference>
<evidence type="ECO:0000313" key="2">
    <source>
        <dbReference type="Proteomes" id="UP000186905"/>
    </source>
</evidence>
<accession>A0A1Q9H0R7</accession>
<keyword evidence="2" id="KW-1185">Reference proteome</keyword>
<organism evidence="1 2">
    <name type="scientific">Photobacterium proteolyticum</name>
    <dbReference type="NCBI Taxonomy" id="1903952"/>
    <lineage>
        <taxon>Bacteria</taxon>
        <taxon>Pseudomonadati</taxon>
        <taxon>Pseudomonadota</taxon>
        <taxon>Gammaproteobacteria</taxon>
        <taxon>Vibrionales</taxon>
        <taxon>Vibrionaceae</taxon>
        <taxon>Photobacterium</taxon>
    </lineage>
</organism>
<protein>
    <recommendedName>
        <fullName evidence="3">SnoaL-like polyketide cyclase</fullName>
    </recommendedName>
</protein>
<dbReference type="Pfam" id="PF07366">
    <property type="entry name" value="SnoaL"/>
    <property type="match status" value="1"/>
</dbReference>
<comment type="caution">
    <text evidence="1">The sequence shown here is derived from an EMBL/GenBank/DDBJ whole genome shotgun (WGS) entry which is preliminary data.</text>
</comment>
<dbReference type="EMBL" id="MJIL01000044">
    <property type="protein sequence ID" value="OLQ81180.1"/>
    <property type="molecule type" value="Genomic_DNA"/>
</dbReference>
<evidence type="ECO:0000313" key="1">
    <source>
        <dbReference type="EMBL" id="OLQ81180.1"/>
    </source>
</evidence>
<name>A0A1Q9H0R7_9GAMM</name>
<gene>
    <name evidence="1" type="ORF">BIT28_07990</name>
</gene>